<dbReference type="AlphaFoldDB" id="A0A9Q3BDW0"/>
<comment type="caution">
    <text evidence="2">The sequence shown here is derived from an EMBL/GenBank/DDBJ whole genome shotgun (WGS) entry which is preliminary data.</text>
</comment>
<dbReference type="OrthoDB" id="2506783at2759"/>
<proteinExistence type="predicted"/>
<organism evidence="2 3">
    <name type="scientific">Austropuccinia psidii MF-1</name>
    <dbReference type="NCBI Taxonomy" id="1389203"/>
    <lineage>
        <taxon>Eukaryota</taxon>
        <taxon>Fungi</taxon>
        <taxon>Dikarya</taxon>
        <taxon>Basidiomycota</taxon>
        <taxon>Pucciniomycotina</taxon>
        <taxon>Pucciniomycetes</taxon>
        <taxon>Pucciniales</taxon>
        <taxon>Sphaerophragmiaceae</taxon>
        <taxon>Austropuccinia</taxon>
    </lineage>
</organism>
<evidence type="ECO:0000313" key="3">
    <source>
        <dbReference type="Proteomes" id="UP000765509"/>
    </source>
</evidence>
<gene>
    <name evidence="2" type="ORF">O181_002885</name>
</gene>
<name>A0A9Q3BDW0_9BASI</name>
<reference evidence="2" key="1">
    <citation type="submission" date="2021-03" db="EMBL/GenBank/DDBJ databases">
        <title>Draft genome sequence of rust myrtle Austropuccinia psidii MF-1, a brazilian biotype.</title>
        <authorList>
            <person name="Quecine M.C."/>
            <person name="Pachon D.M.R."/>
            <person name="Bonatelli M.L."/>
            <person name="Correr F.H."/>
            <person name="Franceschini L.M."/>
            <person name="Leite T.F."/>
            <person name="Margarido G.R.A."/>
            <person name="Almeida C.A."/>
            <person name="Ferrarezi J.A."/>
            <person name="Labate C.A."/>
        </authorList>
    </citation>
    <scope>NUCLEOTIDE SEQUENCE</scope>
    <source>
        <strain evidence="2">MF-1</strain>
    </source>
</reference>
<keyword evidence="3" id="KW-1185">Reference proteome</keyword>
<sequence>MSSNPMDGSPSEFHREDSGSSSQNLPREGYSIINSDKENNKSIHTDSTGKKSIFIQDLERLGIEDAGVHNASREAQEEIMSVEFKIQQEENQQRARINKRGLQGRNYQITRLVTKNNLLSQASTESNQLCKFIYFLLGIPPSLDDFPPNPTQDKEEFNINWVKIRAKHIKTHLETFEYGLRDHAISENKVLVKQEIASISQGLQPPEFQPSHDILKKQEQGLNSWKVWV</sequence>
<dbReference type="Proteomes" id="UP000765509">
    <property type="component" value="Unassembled WGS sequence"/>
</dbReference>
<evidence type="ECO:0000313" key="2">
    <source>
        <dbReference type="EMBL" id="MBW0463170.1"/>
    </source>
</evidence>
<accession>A0A9Q3BDW0</accession>
<dbReference type="EMBL" id="AVOT02000497">
    <property type="protein sequence ID" value="MBW0463170.1"/>
    <property type="molecule type" value="Genomic_DNA"/>
</dbReference>
<protein>
    <submittedName>
        <fullName evidence="2">Uncharacterized protein</fullName>
    </submittedName>
</protein>
<feature type="compositionally biased region" description="Basic and acidic residues" evidence="1">
    <location>
        <begin position="35"/>
        <end position="46"/>
    </location>
</feature>
<feature type="region of interest" description="Disordered" evidence="1">
    <location>
        <begin position="1"/>
        <end position="46"/>
    </location>
</feature>
<evidence type="ECO:0000256" key="1">
    <source>
        <dbReference type="SAM" id="MobiDB-lite"/>
    </source>
</evidence>